<dbReference type="EMBL" id="JXTC01000166">
    <property type="protein sequence ID" value="PON84251.1"/>
    <property type="molecule type" value="Genomic_DNA"/>
</dbReference>
<dbReference type="OrthoDB" id="10382411at2759"/>
<evidence type="ECO:0000313" key="1">
    <source>
        <dbReference type="EMBL" id="PON84251.1"/>
    </source>
</evidence>
<dbReference type="Proteomes" id="UP000237000">
    <property type="component" value="Unassembled WGS sequence"/>
</dbReference>
<evidence type="ECO:0000313" key="2">
    <source>
        <dbReference type="Proteomes" id="UP000237000"/>
    </source>
</evidence>
<sequence length="35" mass="4008">MSQSVGVWNPIERLRIMGQVSSNTKQIFQGIEEED</sequence>
<proteinExistence type="predicted"/>
<keyword evidence="2" id="KW-1185">Reference proteome</keyword>
<organism evidence="1 2">
    <name type="scientific">Trema orientale</name>
    <name type="common">Charcoal tree</name>
    <name type="synonym">Celtis orientalis</name>
    <dbReference type="NCBI Taxonomy" id="63057"/>
    <lineage>
        <taxon>Eukaryota</taxon>
        <taxon>Viridiplantae</taxon>
        <taxon>Streptophyta</taxon>
        <taxon>Embryophyta</taxon>
        <taxon>Tracheophyta</taxon>
        <taxon>Spermatophyta</taxon>
        <taxon>Magnoliopsida</taxon>
        <taxon>eudicotyledons</taxon>
        <taxon>Gunneridae</taxon>
        <taxon>Pentapetalae</taxon>
        <taxon>rosids</taxon>
        <taxon>fabids</taxon>
        <taxon>Rosales</taxon>
        <taxon>Cannabaceae</taxon>
        <taxon>Trema</taxon>
    </lineage>
</organism>
<protein>
    <submittedName>
        <fullName evidence="1">Uncharacterized protein</fullName>
    </submittedName>
</protein>
<reference evidence="2" key="1">
    <citation type="submission" date="2016-06" db="EMBL/GenBank/DDBJ databases">
        <title>Parallel loss of symbiosis genes in relatives of nitrogen-fixing non-legume Parasponia.</title>
        <authorList>
            <person name="Van Velzen R."/>
            <person name="Holmer R."/>
            <person name="Bu F."/>
            <person name="Rutten L."/>
            <person name="Van Zeijl A."/>
            <person name="Liu W."/>
            <person name="Santuari L."/>
            <person name="Cao Q."/>
            <person name="Sharma T."/>
            <person name="Shen D."/>
            <person name="Roswanjaya Y."/>
            <person name="Wardhani T."/>
            <person name="Kalhor M.S."/>
            <person name="Jansen J."/>
            <person name="Van den Hoogen J."/>
            <person name="Gungor B."/>
            <person name="Hartog M."/>
            <person name="Hontelez J."/>
            <person name="Verver J."/>
            <person name="Yang W.-C."/>
            <person name="Schijlen E."/>
            <person name="Repin R."/>
            <person name="Schilthuizen M."/>
            <person name="Schranz E."/>
            <person name="Heidstra R."/>
            <person name="Miyata K."/>
            <person name="Fedorova E."/>
            <person name="Kohlen W."/>
            <person name="Bisseling T."/>
            <person name="Smit S."/>
            <person name="Geurts R."/>
        </authorList>
    </citation>
    <scope>NUCLEOTIDE SEQUENCE [LARGE SCALE GENOMIC DNA]</scope>
    <source>
        <strain evidence="2">cv. RG33-2</strain>
    </source>
</reference>
<gene>
    <name evidence="1" type="ORF">TorRG33x02_200050</name>
</gene>
<comment type="caution">
    <text evidence="1">The sequence shown here is derived from an EMBL/GenBank/DDBJ whole genome shotgun (WGS) entry which is preliminary data.</text>
</comment>
<name>A0A2P5EFD1_TREOI</name>
<accession>A0A2P5EFD1</accession>
<dbReference type="InParanoid" id="A0A2P5EFD1"/>
<dbReference type="AlphaFoldDB" id="A0A2P5EFD1"/>